<feature type="transmembrane region" description="Helical" evidence="2">
    <location>
        <begin position="226"/>
        <end position="246"/>
    </location>
</feature>
<evidence type="ECO:0000256" key="1">
    <source>
        <dbReference type="SAM" id="Coils"/>
    </source>
</evidence>
<sequence>MVKIKWLYLFAIILMLTPIPVYAEVQTPMEKLDDISDEALQMVKFHRYEDAKKLLDYFSTQFTSVSGRQQPLSMDEVRIIHTSHDEAMEAAVSPTMDHEERINKLTKFRLVIDAIVTSHQPLWTEMENQIMTAFAHAKNAAINGDSAKFHSSFNTFLSLYNVIYPSMKIDVPAENIQRLDARIKVIDHYRSDILHNEEGRAELDKLDTDLKNLFANMEDDEADPSLWWVIISTGSIIIMTLSYVGFRKYQGEKEVKKNRSREHKD</sequence>
<accession>A0A3Q9QTX3</accession>
<gene>
    <name evidence="4" type="primary">ypjB</name>
    <name evidence="4" type="ORF">CHR53_18770</name>
</gene>
<dbReference type="Proteomes" id="UP000282892">
    <property type="component" value="Chromosome"/>
</dbReference>
<organism evidence="4 5">
    <name type="scientific">Neobacillus mesonae</name>
    <dbReference type="NCBI Taxonomy" id="1193713"/>
    <lineage>
        <taxon>Bacteria</taxon>
        <taxon>Bacillati</taxon>
        <taxon>Bacillota</taxon>
        <taxon>Bacilli</taxon>
        <taxon>Bacillales</taxon>
        <taxon>Bacillaceae</taxon>
        <taxon>Neobacillus</taxon>
    </lineage>
</organism>
<feature type="coiled-coil region" evidence="1">
    <location>
        <begin position="196"/>
        <end position="223"/>
    </location>
</feature>
<keyword evidence="2" id="KW-0472">Membrane</keyword>
<dbReference type="STRING" id="1193713.GCA_001636315_00591"/>
<dbReference type="NCBIfam" id="TIGR02878">
    <property type="entry name" value="spore_ypjB"/>
    <property type="match status" value="1"/>
</dbReference>
<keyword evidence="2" id="KW-1133">Transmembrane helix</keyword>
<feature type="chain" id="PRO_5018543914" evidence="3">
    <location>
        <begin position="24"/>
        <end position="265"/>
    </location>
</feature>
<dbReference type="InterPro" id="IPR014231">
    <property type="entry name" value="Spore_YpjB"/>
</dbReference>
<dbReference type="Pfam" id="PF09577">
    <property type="entry name" value="Spore_YpjB"/>
    <property type="match status" value="1"/>
</dbReference>
<evidence type="ECO:0000256" key="3">
    <source>
        <dbReference type="SAM" id="SignalP"/>
    </source>
</evidence>
<keyword evidence="3" id="KW-0732">Signal</keyword>
<dbReference type="OrthoDB" id="2988195at2"/>
<reference evidence="4 5" key="1">
    <citation type="submission" date="2017-07" db="EMBL/GenBank/DDBJ databases">
        <title>The complete genome sequence of Bacillus mesonae strain H20-5, an efficient strain improving plant abiotic stress resistance.</title>
        <authorList>
            <person name="Kim S.Y."/>
            <person name="Song H."/>
            <person name="Sang M.K."/>
            <person name="Weon H.-Y."/>
            <person name="Song J."/>
        </authorList>
    </citation>
    <scope>NUCLEOTIDE SEQUENCE [LARGE SCALE GENOMIC DNA]</scope>
    <source>
        <strain evidence="4 5">H20-5</strain>
    </source>
</reference>
<dbReference type="AlphaFoldDB" id="A0A3Q9QTX3"/>
<evidence type="ECO:0000313" key="4">
    <source>
        <dbReference type="EMBL" id="AZU63135.1"/>
    </source>
</evidence>
<proteinExistence type="predicted"/>
<name>A0A3Q9QTX3_9BACI</name>
<feature type="signal peptide" evidence="3">
    <location>
        <begin position="1"/>
        <end position="23"/>
    </location>
</feature>
<dbReference type="KEGG" id="nmk:CHR53_18770"/>
<keyword evidence="2" id="KW-0812">Transmembrane</keyword>
<evidence type="ECO:0000313" key="5">
    <source>
        <dbReference type="Proteomes" id="UP000282892"/>
    </source>
</evidence>
<keyword evidence="5" id="KW-1185">Reference proteome</keyword>
<dbReference type="EMBL" id="CP022572">
    <property type="protein sequence ID" value="AZU63135.1"/>
    <property type="molecule type" value="Genomic_DNA"/>
</dbReference>
<dbReference type="RefSeq" id="WP_127487938.1">
    <property type="nucleotide sequence ID" value="NZ_CP022572.1"/>
</dbReference>
<keyword evidence="1" id="KW-0175">Coiled coil</keyword>
<protein>
    <submittedName>
        <fullName evidence="4">Sporulation protein YpjB</fullName>
    </submittedName>
</protein>
<evidence type="ECO:0000256" key="2">
    <source>
        <dbReference type="SAM" id="Phobius"/>
    </source>
</evidence>